<organism evidence="1 2">
    <name type="scientific">Phytoactinopolyspora alkaliphila</name>
    <dbReference type="NCBI Taxonomy" id="1783498"/>
    <lineage>
        <taxon>Bacteria</taxon>
        <taxon>Bacillati</taxon>
        <taxon>Actinomycetota</taxon>
        <taxon>Actinomycetes</taxon>
        <taxon>Jiangellales</taxon>
        <taxon>Jiangellaceae</taxon>
        <taxon>Phytoactinopolyspora</taxon>
    </lineage>
</organism>
<protein>
    <submittedName>
        <fullName evidence="1">Uncharacterized protein</fullName>
    </submittedName>
</protein>
<evidence type="ECO:0000313" key="1">
    <source>
        <dbReference type="EMBL" id="NED94789.1"/>
    </source>
</evidence>
<comment type="caution">
    <text evidence="1">The sequence shown here is derived from an EMBL/GenBank/DDBJ whole genome shotgun (WGS) entry which is preliminary data.</text>
</comment>
<proteinExistence type="predicted"/>
<dbReference type="Proteomes" id="UP000469185">
    <property type="component" value="Unassembled WGS sequence"/>
</dbReference>
<name>A0A6N9YIU1_9ACTN</name>
<dbReference type="Pfam" id="PF20218">
    <property type="entry name" value="DUF6578"/>
    <property type="match status" value="1"/>
</dbReference>
<accession>A0A6N9YIU1</accession>
<dbReference type="EMBL" id="JAAGOB010000002">
    <property type="protein sequence ID" value="NED94789.1"/>
    <property type="molecule type" value="Genomic_DNA"/>
</dbReference>
<dbReference type="RefSeq" id="WP_163816834.1">
    <property type="nucleotide sequence ID" value="NZ_JAAGOB010000002.1"/>
</dbReference>
<keyword evidence="2" id="KW-1185">Reference proteome</keyword>
<reference evidence="1 2" key="1">
    <citation type="submission" date="2020-02" db="EMBL/GenBank/DDBJ databases">
        <authorList>
            <person name="Li X.-J."/>
            <person name="Feng X.-M."/>
        </authorList>
    </citation>
    <scope>NUCLEOTIDE SEQUENCE [LARGE SCALE GENOMIC DNA]</scope>
    <source>
        <strain evidence="1 2">CGMCC 4.7225</strain>
    </source>
</reference>
<sequence>MRIRVWVDSWQMQCCGDPFKDGGTVEWTLDAEPDVDWFDTIAGAKLATSIEYQEEHHGGLPDDAPATRGVVQAIYKLRCRYTPHPDRNGTLLVPVPGSATMTQIHHATGWEDHSSESRFVGYVVDLDVAERPPHTVRDPRH</sequence>
<gene>
    <name evidence="1" type="ORF">G1H11_05640</name>
</gene>
<evidence type="ECO:0000313" key="2">
    <source>
        <dbReference type="Proteomes" id="UP000469185"/>
    </source>
</evidence>
<dbReference type="InterPro" id="IPR046485">
    <property type="entry name" value="DUF6578"/>
</dbReference>
<dbReference type="AlphaFoldDB" id="A0A6N9YIU1"/>